<dbReference type="EMBL" id="VIEB01000475">
    <property type="protein sequence ID" value="TQD89561.1"/>
    <property type="molecule type" value="Genomic_DNA"/>
</dbReference>
<comment type="caution">
    <text evidence="1">The sequence shown here is derived from an EMBL/GenBank/DDBJ whole genome shotgun (WGS) entry which is preliminary data.</text>
</comment>
<reference evidence="1 2" key="1">
    <citation type="journal article" date="2019" name="G3 (Bethesda)">
        <title>Sequencing of a Wild Apple (Malus baccata) Genome Unravels the Differences Between Cultivated and Wild Apple Species Regarding Disease Resistance and Cold Tolerance.</title>
        <authorList>
            <person name="Chen X."/>
        </authorList>
    </citation>
    <scope>NUCLEOTIDE SEQUENCE [LARGE SCALE GENOMIC DNA]</scope>
    <source>
        <strain evidence="2">cv. Shandingzi</strain>
        <tissue evidence="1">Leaves</tissue>
    </source>
</reference>
<proteinExistence type="predicted"/>
<keyword evidence="2" id="KW-1185">Reference proteome</keyword>
<organism evidence="1 2">
    <name type="scientific">Malus baccata</name>
    <name type="common">Siberian crab apple</name>
    <name type="synonym">Pyrus baccata</name>
    <dbReference type="NCBI Taxonomy" id="106549"/>
    <lineage>
        <taxon>Eukaryota</taxon>
        <taxon>Viridiplantae</taxon>
        <taxon>Streptophyta</taxon>
        <taxon>Embryophyta</taxon>
        <taxon>Tracheophyta</taxon>
        <taxon>Spermatophyta</taxon>
        <taxon>Magnoliopsida</taxon>
        <taxon>eudicotyledons</taxon>
        <taxon>Gunneridae</taxon>
        <taxon>Pentapetalae</taxon>
        <taxon>rosids</taxon>
        <taxon>fabids</taxon>
        <taxon>Rosales</taxon>
        <taxon>Rosaceae</taxon>
        <taxon>Amygdaloideae</taxon>
        <taxon>Maleae</taxon>
        <taxon>Malus</taxon>
    </lineage>
</organism>
<gene>
    <name evidence="1" type="ORF">C1H46_024896</name>
</gene>
<name>A0A540LSS4_MALBA</name>
<protein>
    <submittedName>
        <fullName evidence="1">Uncharacterized protein</fullName>
    </submittedName>
</protein>
<accession>A0A540LSS4</accession>
<sequence length="95" mass="10404">MSVWTSWTPVSYESTRTKGRVGSDTASKTSILLELDPIEVFNHPPVLSVSEDERVSEGAVLPGIALRSYSESSLKPESVGNCRRSSMLSSMTHME</sequence>
<dbReference type="Proteomes" id="UP000315295">
    <property type="component" value="Unassembled WGS sequence"/>
</dbReference>
<dbReference type="AlphaFoldDB" id="A0A540LSS4"/>
<evidence type="ECO:0000313" key="2">
    <source>
        <dbReference type="Proteomes" id="UP000315295"/>
    </source>
</evidence>
<evidence type="ECO:0000313" key="1">
    <source>
        <dbReference type="EMBL" id="TQD89561.1"/>
    </source>
</evidence>